<organism evidence="2 3">
    <name type="scientific">Actinomadura barringtoniae</name>
    <dbReference type="NCBI Taxonomy" id="1427535"/>
    <lineage>
        <taxon>Bacteria</taxon>
        <taxon>Bacillati</taxon>
        <taxon>Actinomycetota</taxon>
        <taxon>Actinomycetes</taxon>
        <taxon>Streptosporangiales</taxon>
        <taxon>Thermomonosporaceae</taxon>
        <taxon>Actinomadura</taxon>
    </lineage>
</organism>
<feature type="chain" id="PRO_5038096320" evidence="1">
    <location>
        <begin position="26"/>
        <end position="400"/>
    </location>
</feature>
<dbReference type="PIRSF" id="PIRSF029171">
    <property type="entry name" value="Esterase_LipA"/>
    <property type="match status" value="1"/>
</dbReference>
<dbReference type="AlphaFoldDB" id="A0A939PE88"/>
<protein>
    <submittedName>
        <fullName evidence="2">Triacylglycerol lipase</fullName>
    </submittedName>
</protein>
<reference evidence="2" key="1">
    <citation type="submission" date="2021-03" db="EMBL/GenBank/DDBJ databases">
        <authorList>
            <person name="Kanchanasin P."/>
            <person name="Saeng-In P."/>
            <person name="Phongsopitanun W."/>
            <person name="Yuki M."/>
            <person name="Kudo T."/>
            <person name="Ohkuma M."/>
            <person name="Tanasupawat S."/>
        </authorList>
    </citation>
    <scope>NUCLEOTIDE SEQUENCE</scope>
    <source>
        <strain evidence="2">GKU 128</strain>
    </source>
</reference>
<feature type="signal peptide" evidence="1">
    <location>
        <begin position="1"/>
        <end position="25"/>
    </location>
</feature>
<evidence type="ECO:0000313" key="2">
    <source>
        <dbReference type="EMBL" id="MBO2448503.1"/>
    </source>
</evidence>
<dbReference type="InterPro" id="IPR005152">
    <property type="entry name" value="Lipase_secreted"/>
</dbReference>
<dbReference type="EMBL" id="JAGEOJ010000006">
    <property type="protein sequence ID" value="MBO2448503.1"/>
    <property type="molecule type" value="Genomic_DNA"/>
</dbReference>
<dbReference type="GO" id="GO:0004806">
    <property type="term" value="F:triacylglycerol lipase activity"/>
    <property type="evidence" value="ECO:0007669"/>
    <property type="project" value="InterPro"/>
</dbReference>
<dbReference type="Gene3D" id="1.10.260.130">
    <property type="match status" value="1"/>
</dbReference>
<gene>
    <name evidence="2" type="ORF">J4573_15480</name>
</gene>
<keyword evidence="1" id="KW-0732">Signal</keyword>
<dbReference type="RefSeq" id="WP_208256182.1">
    <property type="nucleotide sequence ID" value="NZ_JAGEOJ010000006.1"/>
</dbReference>
<dbReference type="InterPro" id="IPR029058">
    <property type="entry name" value="AB_hydrolase_fold"/>
</dbReference>
<evidence type="ECO:0000256" key="1">
    <source>
        <dbReference type="SAM" id="SignalP"/>
    </source>
</evidence>
<dbReference type="PANTHER" id="PTHR34853:SF1">
    <property type="entry name" value="LIPASE 5"/>
    <property type="match status" value="1"/>
</dbReference>
<name>A0A939PE88_9ACTN</name>
<dbReference type="Pfam" id="PF03583">
    <property type="entry name" value="LIP"/>
    <property type="match status" value="1"/>
</dbReference>
<keyword evidence="3" id="KW-1185">Reference proteome</keyword>
<evidence type="ECO:0000313" key="3">
    <source>
        <dbReference type="Proteomes" id="UP000669179"/>
    </source>
</evidence>
<dbReference type="GO" id="GO:0016042">
    <property type="term" value="P:lipid catabolic process"/>
    <property type="evidence" value="ECO:0007669"/>
    <property type="project" value="InterPro"/>
</dbReference>
<accession>A0A939PE88</accession>
<dbReference type="PANTHER" id="PTHR34853">
    <property type="match status" value="1"/>
</dbReference>
<dbReference type="Gene3D" id="3.40.50.1820">
    <property type="entry name" value="alpha/beta hydrolase"/>
    <property type="match status" value="1"/>
</dbReference>
<proteinExistence type="predicted"/>
<dbReference type="SUPFAM" id="SSF53474">
    <property type="entry name" value="alpha/beta-Hydrolases"/>
    <property type="match status" value="1"/>
</dbReference>
<comment type="caution">
    <text evidence="2">The sequence shown here is derived from an EMBL/GenBank/DDBJ whole genome shotgun (WGS) entry which is preliminary data.</text>
</comment>
<sequence length="400" mass="42427">MRPILSLCAALALVAATLTAQPAEARTTAGFYTPPDPLPAGRPGDVIRAEPMTANLLPGVALPARAWRILYRSTTATGKPTAVSGVVLVPTAPWKGPGKRPIIGHAVGTQGIADRCATSHLLDYGLDYEGSFFALELARGWAVAVTDYPGQGTPGDHTYVVGHALGPAVLDSVRAARRLPEAGLPTNGPLAITGYSEGGTAAEWALQLQPSYAPDLPLVGGAAGDGTTDLMHTANSLDNGPLGFLQLYAAIGLNAAYPDLHLDSYLNAKGRDLTAQMRDSCIYKAGIIGVPQWLRRSTVLTQDVLRLPQWQKRIAQNRTGAIAPKAPVLLAHARYDEVIPYSETVDLYHRWCARGANARFQELPLEHGVGGITGFPLFVDWLASRFAGEPLPRPADCRAG</sequence>
<dbReference type="Proteomes" id="UP000669179">
    <property type="component" value="Unassembled WGS sequence"/>
</dbReference>